<evidence type="ECO:0000256" key="1">
    <source>
        <dbReference type="ARBA" id="ARBA00038414"/>
    </source>
</evidence>
<gene>
    <name evidence="3" type="ORF">CTZ28_22430</name>
</gene>
<dbReference type="Pfam" id="PF01177">
    <property type="entry name" value="Asp_Glu_race"/>
    <property type="match status" value="1"/>
</dbReference>
<dbReference type="PANTHER" id="PTHR28047:SF5">
    <property type="entry name" value="PROTEIN DCG1"/>
    <property type="match status" value="1"/>
</dbReference>
<reference evidence="3 4" key="1">
    <citation type="submission" date="2017-11" db="EMBL/GenBank/DDBJ databases">
        <title>Draft genome of actinobacteria isolated from guarana (Paullinia cupana (Mart.) Ducke.</title>
        <authorList>
            <person name="Siqueira K.A."/>
            <person name="Liotti R.G."/>
            <person name="Mendes T.A.O."/>
            <person name="Soares M.A."/>
        </authorList>
    </citation>
    <scope>NUCLEOTIDE SEQUENCE [LARGE SCALE GENOMIC DNA]</scope>
    <source>
        <strain evidence="3 4">193</strain>
    </source>
</reference>
<evidence type="ECO:0000313" key="3">
    <source>
        <dbReference type="EMBL" id="RMB83855.1"/>
    </source>
</evidence>
<sequence length="251" mass="25975">MTTAHEPVIDVLRPIVSQGLGSVETVPVQGARVRLRQVTTGPASIEGALDESLAVPALIALARQSEAEGASAVVVDCMGDPGLDALREAVGIPVLGAGHTAMHMASLIGDSFTVLAVLPRLVSRFRIAARTYGLESSLASVRSVDIPVLALDGEQEELVARRLAETGAAAVREDGAHVLVLGCTGMIGMTRRMERLLAGAGVEGVPVIDPVPLAVGVAQALVRVGLSHSKRSHPDPELKPVVGYPFATTRG</sequence>
<evidence type="ECO:0000256" key="2">
    <source>
        <dbReference type="SAM" id="MobiDB-lite"/>
    </source>
</evidence>
<dbReference type="AlphaFoldDB" id="A0A3M0I4S1"/>
<proteinExistence type="inferred from homology"/>
<dbReference type="PANTHER" id="PTHR28047">
    <property type="entry name" value="PROTEIN DCG1"/>
    <property type="match status" value="1"/>
</dbReference>
<feature type="region of interest" description="Disordered" evidence="2">
    <location>
        <begin position="229"/>
        <end position="251"/>
    </location>
</feature>
<keyword evidence="4" id="KW-1185">Reference proteome</keyword>
<accession>A0A3M0I4S1</accession>
<dbReference type="RefSeq" id="WP_121891481.1">
    <property type="nucleotide sequence ID" value="NZ_PENI01000014.1"/>
</dbReference>
<dbReference type="Proteomes" id="UP000270471">
    <property type="component" value="Unassembled WGS sequence"/>
</dbReference>
<comment type="caution">
    <text evidence="3">The sequence shown here is derived from an EMBL/GenBank/DDBJ whole genome shotgun (WGS) entry which is preliminary data.</text>
</comment>
<dbReference type="Gene3D" id="3.40.50.12500">
    <property type="match status" value="1"/>
</dbReference>
<dbReference type="InterPro" id="IPR015942">
    <property type="entry name" value="Asp/Glu/hydantoin_racemase"/>
</dbReference>
<dbReference type="InterPro" id="IPR052186">
    <property type="entry name" value="Hydantoin_racemase-like"/>
</dbReference>
<organism evidence="3 4">
    <name type="scientific">Streptomyces shenzhenensis</name>
    <dbReference type="NCBI Taxonomy" id="943815"/>
    <lineage>
        <taxon>Bacteria</taxon>
        <taxon>Bacillati</taxon>
        <taxon>Actinomycetota</taxon>
        <taxon>Actinomycetes</taxon>
        <taxon>Kitasatosporales</taxon>
        <taxon>Streptomycetaceae</taxon>
        <taxon>Streptomyces</taxon>
    </lineage>
</organism>
<protein>
    <submittedName>
        <fullName evidence="3">Hydrogenase expression protein HupH</fullName>
    </submittedName>
</protein>
<dbReference type="EMBL" id="PENI01000014">
    <property type="protein sequence ID" value="RMB83855.1"/>
    <property type="molecule type" value="Genomic_DNA"/>
</dbReference>
<name>A0A3M0I4S1_9ACTN</name>
<evidence type="ECO:0000313" key="4">
    <source>
        <dbReference type="Proteomes" id="UP000270471"/>
    </source>
</evidence>
<dbReference type="OrthoDB" id="9791723at2"/>
<comment type="similarity">
    <text evidence="1">Belongs to the HyuE racemase family.</text>
</comment>
<dbReference type="GO" id="GO:0047661">
    <property type="term" value="F:amino-acid racemase activity"/>
    <property type="evidence" value="ECO:0007669"/>
    <property type="project" value="InterPro"/>
</dbReference>
<dbReference type="InterPro" id="IPR053714">
    <property type="entry name" value="Iso_Racemase_Enz_sf"/>
</dbReference>